<reference evidence="2" key="1">
    <citation type="submission" date="2021-07" db="EMBL/GenBank/DDBJ databases">
        <title>Shewanella sp. YLB-07 whole genome sequence.</title>
        <authorList>
            <person name="Yu L."/>
        </authorList>
    </citation>
    <scope>NUCLEOTIDE SEQUENCE</scope>
    <source>
        <strain evidence="2">YLB-08</strain>
    </source>
</reference>
<evidence type="ECO:0000313" key="2">
    <source>
        <dbReference type="EMBL" id="QPG59303.1"/>
    </source>
</evidence>
<accession>A0ABX6VBV9</accession>
<keyword evidence="1" id="KW-1133">Transmembrane helix</keyword>
<gene>
    <name evidence="2" type="ORF">FM038_019385</name>
</gene>
<evidence type="ECO:0000313" key="3">
    <source>
        <dbReference type="Proteomes" id="UP000316416"/>
    </source>
</evidence>
<protein>
    <submittedName>
        <fullName evidence="2">Uncharacterized protein</fullName>
    </submittedName>
</protein>
<feature type="transmembrane region" description="Helical" evidence="1">
    <location>
        <begin position="87"/>
        <end position="106"/>
    </location>
</feature>
<sequence length="130" mass="14389">MVFTILTLFCLTQNSGILNLLLKQQSTHGTTATSLAANVTQESLASMHVSANANELAQGNELKAFEFKTCELSEKSMRVCMDAPSSLPFLVLLFLLPLLPLAYRVITRSPTPSNHAKPRRIHLSLCRFQE</sequence>
<proteinExistence type="predicted"/>
<keyword evidence="1" id="KW-0812">Transmembrane</keyword>
<keyword evidence="3" id="KW-1185">Reference proteome</keyword>
<evidence type="ECO:0000256" key="1">
    <source>
        <dbReference type="SAM" id="Phobius"/>
    </source>
</evidence>
<organism evidence="2 3">
    <name type="scientific">Shewanella eurypsychrophilus</name>
    <dbReference type="NCBI Taxonomy" id="2593656"/>
    <lineage>
        <taxon>Bacteria</taxon>
        <taxon>Pseudomonadati</taxon>
        <taxon>Pseudomonadota</taxon>
        <taxon>Gammaproteobacteria</taxon>
        <taxon>Alteromonadales</taxon>
        <taxon>Shewanellaceae</taxon>
        <taxon>Shewanella</taxon>
    </lineage>
</organism>
<name>A0ABX6VBV9_9GAMM</name>
<dbReference type="EMBL" id="CP045503">
    <property type="protein sequence ID" value="QPG59303.1"/>
    <property type="molecule type" value="Genomic_DNA"/>
</dbReference>
<dbReference type="Proteomes" id="UP000316416">
    <property type="component" value="Chromosome"/>
</dbReference>
<keyword evidence="1" id="KW-0472">Membrane</keyword>
<dbReference type="RefSeq" id="WP_142871608.1">
    <property type="nucleotide sequence ID" value="NZ_CP045503.2"/>
</dbReference>